<dbReference type="EMBL" id="UOEO01000200">
    <property type="protein sequence ID" value="VAW22386.1"/>
    <property type="molecule type" value="Genomic_DNA"/>
</dbReference>
<organism evidence="1">
    <name type="scientific">hydrothermal vent metagenome</name>
    <dbReference type="NCBI Taxonomy" id="652676"/>
    <lineage>
        <taxon>unclassified sequences</taxon>
        <taxon>metagenomes</taxon>
        <taxon>ecological metagenomes</taxon>
    </lineage>
</organism>
<sequence length="44" mass="4506">MDPGLRRGDAQFQFCLSSLPILCMGTTHGGGAGEGPERADGGKN</sequence>
<protein>
    <submittedName>
        <fullName evidence="1">Uncharacterized protein</fullName>
    </submittedName>
</protein>
<feature type="non-terminal residue" evidence="1">
    <location>
        <position position="44"/>
    </location>
</feature>
<reference evidence="1" key="1">
    <citation type="submission" date="2018-06" db="EMBL/GenBank/DDBJ databases">
        <authorList>
            <person name="Zhirakovskaya E."/>
        </authorList>
    </citation>
    <scope>NUCLEOTIDE SEQUENCE</scope>
</reference>
<accession>A0A3B0URT2</accession>
<evidence type="ECO:0000313" key="1">
    <source>
        <dbReference type="EMBL" id="VAW22386.1"/>
    </source>
</evidence>
<name>A0A3B0URT2_9ZZZZ</name>
<proteinExistence type="predicted"/>
<gene>
    <name evidence="1" type="ORF">MNBD_ALPHA12-578</name>
</gene>
<dbReference type="AlphaFoldDB" id="A0A3B0URT2"/>